<organism evidence="2 3">
    <name type="scientific">Pisolithus tinctorius Marx 270</name>
    <dbReference type="NCBI Taxonomy" id="870435"/>
    <lineage>
        <taxon>Eukaryota</taxon>
        <taxon>Fungi</taxon>
        <taxon>Dikarya</taxon>
        <taxon>Basidiomycota</taxon>
        <taxon>Agaricomycotina</taxon>
        <taxon>Agaricomycetes</taxon>
        <taxon>Agaricomycetidae</taxon>
        <taxon>Boletales</taxon>
        <taxon>Sclerodermatineae</taxon>
        <taxon>Pisolithaceae</taxon>
        <taxon>Pisolithus</taxon>
    </lineage>
</organism>
<feature type="compositionally biased region" description="Acidic residues" evidence="1">
    <location>
        <begin position="149"/>
        <end position="162"/>
    </location>
</feature>
<evidence type="ECO:0000313" key="2">
    <source>
        <dbReference type="EMBL" id="KIO08127.1"/>
    </source>
</evidence>
<feature type="region of interest" description="Disordered" evidence="1">
    <location>
        <begin position="143"/>
        <end position="162"/>
    </location>
</feature>
<sequence length="162" mass="17563">MDPGCTHCTWAKVICKFLVDGNKKRVTCVCCNLSKGKCWWPRDGKDAEAGPKAVGKVNKGKKRKADEEAPEAGPSKKKQAKSKSVKVLDIDKPEASGSRVREAIAGGSQALLDELYGFGMAVSPSDSGSSEFDLNELCKEAEWLKTHGEDEEEETKGEDEAK</sequence>
<dbReference type="InParanoid" id="A0A0C3KEW0"/>
<dbReference type="Proteomes" id="UP000054217">
    <property type="component" value="Unassembled WGS sequence"/>
</dbReference>
<protein>
    <submittedName>
        <fullName evidence="2">Uncharacterized protein</fullName>
    </submittedName>
</protein>
<dbReference type="OrthoDB" id="2705667at2759"/>
<dbReference type="AlphaFoldDB" id="A0A0C3KEW0"/>
<reference evidence="3" key="2">
    <citation type="submission" date="2015-01" db="EMBL/GenBank/DDBJ databases">
        <title>Evolutionary Origins and Diversification of the Mycorrhizal Mutualists.</title>
        <authorList>
            <consortium name="DOE Joint Genome Institute"/>
            <consortium name="Mycorrhizal Genomics Consortium"/>
            <person name="Kohler A."/>
            <person name="Kuo A."/>
            <person name="Nagy L.G."/>
            <person name="Floudas D."/>
            <person name="Copeland A."/>
            <person name="Barry K.W."/>
            <person name="Cichocki N."/>
            <person name="Veneault-Fourrey C."/>
            <person name="LaButti K."/>
            <person name="Lindquist E.A."/>
            <person name="Lipzen A."/>
            <person name="Lundell T."/>
            <person name="Morin E."/>
            <person name="Murat C."/>
            <person name="Riley R."/>
            <person name="Ohm R."/>
            <person name="Sun H."/>
            <person name="Tunlid A."/>
            <person name="Henrissat B."/>
            <person name="Grigoriev I.V."/>
            <person name="Hibbett D.S."/>
            <person name="Martin F."/>
        </authorList>
    </citation>
    <scope>NUCLEOTIDE SEQUENCE [LARGE SCALE GENOMIC DNA]</scope>
    <source>
        <strain evidence="3">Marx 270</strain>
    </source>
</reference>
<accession>A0A0C3KEW0</accession>
<proteinExistence type="predicted"/>
<feature type="compositionally biased region" description="Basic residues" evidence="1">
    <location>
        <begin position="75"/>
        <end position="84"/>
    </location>
</feature>
<evidence type="ECO:0000313" key="3">
    <source>
        <dbReference type="Proteomes" id="UP000054217"/>
    </source>
</evidence>
<gene>
    <name evidence="2" type="ORF">M404DRAFT_23400</name>
</gene>
<dbReference type="EMBL" id="KN831958">
    <property type="protein sequence ID" value="KIO08127.1"/>
    <property type="molecule type" value="Genomic_DNA"/>
</dbReference>
<dbReference type="STRING" id="870435.A0A0C3KEW0"/>
<reference evidence="2 3" key="1">
    <citation type="submission" date="2014-04" db="EMBL/GenBank/DDBJ databases">
        <authorList>
            <consortium name="DOE Joint Genome Institute"/>
            <person name="Kuo A."/>
            <person name="Kohler A."/>
            <person name="Costa M.D."/>
            <person name="Nagy L.G."/>
            <person name="Floudas D."/>
            <person name="Copeland A."/>
            <person name="Barry K.W."/>
            <person name="Cichocki N."/>
            <person name="Veneault-Fourrey C."/>
            <person name="LaButti K."/>
            <person name="Lindquist E.A."/>
            <person name="Lipzen A."/>
            <person name="Lundell T."/>
            <person name="Morin E."/>
            <person name="Murat C."/>
            <person name="Sun H."/>
            <person name="Tunlid A."/>
            <person name="Henrissat B."/>
            <person name="Grigoriev I.V."/>
            <person name="Hibbett D.S."/>
            <person name="Martin F."/>
            <person name="Nordberg H.P."/>
            <person name="Cantor M.N."/>
            <person name="Hua S.X."/>
        </authorList>
    </citation>
    <scope>NUCLEOTIDE SEQUENCE [LARGE SCALE GENOMIC DNA]</scope>
    <source>
        <strain evidence="2 3">Marx 270</strain>
    </source>
</reference>
<name>A0A0C3KEW0_PISTI</name>
<dbReference type="HOGENOM" id="CLU_048923_2_0_1"/>
<keyword evidence="3" id="KW-1185">Reference proteome</keyword>
<evidence type="ECO:0000256" key="1">
    <source>
        <dbReference type="SAM" id="MobiDB-lite"/>
    </source>
</evidence>
<feature type="region of interest" description="Disordered" evidence="1">
    <location>
        <begin position="45"/>
        <end position="101"/>
    </location>
</feature>
<feature type="compositionally biased region" description="Basic and acidic residues" evidence="1">
    <location>
        <begin position="86"/>
        <end position="101"/>
    </location>
</feature>